<proteinExistence type="predicted"/>
<name>A0A1B9NH74_9MICO</name>
<dbReference type="Gene3D" id="2.60.40.1240">
    <property type="match status" value="1"/>
</dbReference>
<keyword evidence="1" id="KW-0732">Signal</keyword>
<reference evidence="3 4" key="1">
    <citation type="submission" date="2016-05" db="EMBL/GenBank/DDBJ databases">
        <authorList>
            <person name="Lavstsen T."/>
            <person name="Jespersen J.S."/>
        </authorList>
    </citation>
    <scope>NUCLEOTIDE SEQUENCE [LARGE SCALE GENOMIC DNA]</scope>
    <source>
        <strain evidence="3 4">YLB-01</strain>
    </source>
</reference>
<dbReference type="AlphaFoldDB" id="A0A1B9NH74"/>
<evidence type="ECO:0000313" key="4">
    <source>
        <dbReference type="Proteomes" id="UP000093355"/>
    </source>
</evidence>
<dbReference type="InterPro" id="IPR029050">
    <property type="entry name" value="Immunoprotect_excell_Ig-like"/>
</dbReference>
<protein>
    <recommendedName>
        <fullName evidence="5">DUF4352 domain-containing protein</fullName>
    </recommendedName>
</protein>
<gene>
    <name evidence="3" type="ORF">A7J15_12975</name>
</gene>
<organism evidence="3 4">
    <name type="scientific">Microbacterium sediminis</name>
    <dbReference type="NCBI Taxonomy" id="904291"/>
    <lineage>
        <taxon>Bacteria</taxon>
        <taxon>Bacillati</taxon>
        <taxon>Actinomycetota</taxon>
        <taxon>Actinomycetes</taxon>
        <taxon>Micrococcales</taxon>
        <taxon>Microbacteriaceae</taxon>
        <taxon>Microbacterium</taxon>
    </lineage>
</organism>
<evidence type="ECO:0000256" key="1">
    <source>
        <dbReference type="ARBA" id="ARBA00022729"/>
    </source>
</evidence>
<evidence type="ECO:0000256" key="2">
    <source>
        <dbReference type="SAM" id="MobiDB-lite"/>
    </source>
</evidence>
<feature type="compositionally biased region" description="Polar residues" evidence="2">
    <location>
        <begin position="12"/>
        <end position="22"/>
    </location>
</feature>
<comment type="caution">
    <text evidence="3">The sequence shown here is derived from an EMBL/GenBank/DDBJ whole genome shotgun (WGS) entry which is preliminary data.</text>
</comment>
<dbReference type="EMBL" id="LXMD01000009">
    <property type="protein sequence ID" value="OCG75946.1"/>
    <property type="molecule type" value="Genomic_DNA"/>
</dbReference>
<dbReference type="Proteomes" id="UP000093355">
    <property type="component" value="Unassembled WGS sequence"/>
</dbReference>
<evidence type="ECO:0008006" key="5">
    <source>
        <dbReference type="Google" id="ProtNLM"/>
    </source>
</evidence>
<sequence length="164" mass="17341">MPDTPSPEPTEDQASTTGTSPRGNLIKRVGDVFGFGDSIDALDASFVVTSITVDPGCTGEFAESPENGHFVKIDIEGETTPAFSEQMYFNGTWKVIAENGTTFNGDPNSMAAWSCLTDAEMIPSVVGPGERVAGSMVLDVPTASGVIVLDMTGQGGWEWEYPQP</sequence>
<keyword evidence="4" id="KW-1185">Reference proteome</keyword>
<accession>A0A1B9NH74</accession>
<evidence type="ECO:0000313" key="3">
    <source>
        <dbReference type="EMBL" id="OCG75946.1"/>
    </source>
</evidence>
<feature type="region of interest" description="Disordered" evidence="2">
    <location>
        <begin position="1"/>
        <end position="23"/>
    </location>
</feature>